<comment type="pathway">
    <text evidence="1">Lipid metabolism.</text>
</comment>
<proteinExistence type="predicted"/>
<dbReference type="OrthoDB" id="9812274at2"/>
<evidence type="ECO:0000313" key="6">
    <source>
        <dbReference type="EMBL" id="SAK86711.1"/>
    </source>
</evidence>
<keyword evidence="4" id="KW-0472">Membrane</keyword>
<evidence type="ECO:0000256" key="1">
    <source>
        <dbReference type="ARBA" id="ARBA00005189"/>
    </source>
</evidence>
<evidence type="ECO:0000256" key="3">
    <source>
        <dbReference type="ARBA" id="ARBA00023315"/>
    </source>
</evidence>
<keyword evidence="2" id="KW-0808">Transferase</keyword>
<protein>
    <submittedName>
        <fullName evidence="6">Phospholipid/glycerol acyltransferase</fullName>
    </submittedName>
</protein>
<dbReference type="SUPFAM" id="SSF69593">
    <property type="entry name" value="Glycerol-3-phosphate (1)-acyltransferase"/>
    <property type="match status" value="1"/>
</dbReference>
<evidence type="ECO:0000256" key="2">
    <source>
        <dbReference type="ARBA" id="ARBA00022679"/>
    </source>
</evidence>
<dbReference type="PANTHER" id="PTHR10434">
    <property type="entry name" value="1-ACYL-SN-GLYCEROL-3-PHOSPHATE ACYLTRANSFERASE"/>
    <property type="match status" value="1"/>
</dbReference>
<keyword evidence="7" id="KW-1185">Reference proteome</keyword>
<keyword evidence="4" id="KW-1133">Transmembrane helix</keyword>
<feature type="transmembrane region" description="Helical" evidence="4">
    <location>
        <begin position="12"/>
        <end position="35"/>
    </location>
</feature>
<evidence type="ECO:0000256" key="4">
    <source>
        <dbReference type="SAM" id="Phobius"/>
    </source>
</evidence>
<dbReference type="GO" id="GO:0006654">
    <property type="term" value="P:phosphatidic acid biosynthetic process"/>
    <property type="evidence" value="ECO:0007669"/>
    <property type="project" value="TreeGrafter"/>
</dbReference>
<dbReference type="CDD" id="cd07989">
    <property type="entry name" value="LPLAT_AGPAT-like"/>
    <property type="match status" value="1"/>
</dbReference>
<sequence>MKALDYCWRFAATALAFTVFGICGLGFSLILFPLASIWPHRESKQRAIAAIIHVFFRALVAVLVRAGVMKLDTRGAAALNRAAGQPVIVVANHPTWLDVMVLLSLTPRACCVVKSAHWSNPFFWGVVRAAEYVSNSDPVELVEAGARQLARGYTMIIFPEGTRSPTPNRLHAFSRGFAHMALQSGAPILPVLVDCDPPAFTKNMRWHDVPERAFHMRVNVLEPLGADELAPRDEPPALAARTVTSAIQAHITKHLIDYGFFKA</sequence>
<comment type="caution">
    <text evidence="6">The sequence shown here is derived from an EMBL/GenBank/DDBJ whole genome shotgun (WGS) entry which is preliminary data.</text>
</comment>
<feature type="transmembrane region" description="Helical" evidence="4">
    <location>
        <begin position="47"/>
        <end position="64"/>
    </location>
</feature>
<accession>A0A158CWW9</accession>
<keyword evidence="4" id="KW-0812">Transmembrane</keyword>
<keyword evidence="3 6" id="KW-0012">Acyltransferase</keyword>
<dbReference type="AlphaFoldDB" id="A0A158CWW9"/>
<evidence type="ECO:0000259" key="5">
    <source>
        <dbReference type="SMART" id="SM00563"/>
    </source>
</evidence>
<dbReference type="Proteomes" id="UP000071859">
    <property type="component" value="Unassembled WGS sequence"/>
</dbReference>
<dbReference type="GO" id="GO:0003841">
    <property type="term" value="F:1-acylglycerol-3-phosphate O-acyltransferase activity"/>
    <property type="evidence" value="ECO:0007669"/>
    <property type="project" value="TreeGrafter"/>
</dbReference>
<gene>
    <name evidence="6" type="ORF">AWB78_04462</name>
</gene>
<dbReference type="RefSeq" id="WP_062608035.1">
    <property type="nucleotide sequence ID" value="NZ_FCOX02000025.1"/>
</dbReference>
<name>A0A158CWW9_9BURK</name>
<dbReference type="PANTHER" id="PTHR10434:SF66">
    <property type="entry name" value="PHOSPHOLIPID_GLYCEROL ACYLTRANSFERASE DOMAIN-CONTAINING PROTEIN"/>
    <property type="match status" value="1"/>
</dbReference>
<dbReference type="SMART" id="SM00563">
    <property type="entry name" value="PlsC"/>
    <property type="match status" value="1"/>
</dbReference>
<dbReference type="InterPro" id="IPR002123">
    <property type="entry name" value="Plipid/glycerol_acylTrfase"/>
</dbReference>
<reference evidence="6" key="1">
    <citation type="submission" date="2016-01" db="EMBL/GenBank/DDBJ databases">
        <authorList>
            <person name="Peeters C."/>
        </authorList>
    </citation>
    <scope>NUCLEOTIDE SEQUENCE</scope>
    <source>
        <strain evidence="6">LMG 29321</strain>
    </source>
</reference>
<evidence type="ECO:0000313" key="7">
    <source>
        <dbReference type="Proteomes" id="UP000071859"/>
    </source>
</evidence>
<dbReference type="EMBL" id="FCOX02000025">
    <property type="protein sequence ID" value="SAK86711.1"/>
    <property type="molecule type" value="Genomic_DNA"/>
</dbReference>
<organism evidence="6 7">
    <name type="scientific">Caballeronia calidae</name>
    <dbReference type="NCBI Taxonomy" id="1777139"/>
    <lineage>
        <taxon>Bacteria</taxon>
        <taxon>Pseudomonadati</taxon>
        <taxon>Pseudomonadota</taxon>
        <taxon>Betaproteobacteria</taxon>
        <taxon>Burkholderiales</taxon>
        <taxon>Burkholderiaceae</taxon>
        <taxon>Caballeronia</taxon>
    </lineage>
</organism>
<dbReference type="Pfam" id="PF01553">
    <property type="entry name" value="Acyltransferase"/>
    <property type="match status" value="1"/>
</dbReference>
<feature type="domain" description="Phospholipid/glycerol acyltransferase" evidence="5">
    <location>
        <begin position="87"/>
        <end position="196"/>
    </location>
</feature>